<dbReference type="STRING" id="121292.AU252_17645"/>
<sequence>MAGDGTSATVFNNAGPNEDSIDVRAEGAALAGKQLFGLDLTIARILLVDVDGTMFTSTALPTSPVFVEDSEFQQTLVELVDPVTNEPTILEPGDAPYFLSVFDPLAHIAALQDEVREAPVSAGMVKDLLKPLEDAHARLGTLTQENVDEAAKELQKFIKIVEMHRAKKIPAPIADSLGAAAQQILDSLPRGCV</sequence>
<organism evidence="1">
    <name type="scientific">Pseudarthrobacter sulfonivorans</name>
    <dbReference type="NCBI Taxonomy" id="121292"/>
    <lineage>
        <taxon>Bacteria</taxon>
        <taxon>Bacillati</taxon>
        <taxon>Actinomycetota</taxon>
        <taxon>Actinomycetes</taxon>
        <taxon>Micrococcales</taxon>
        <taxon>Micrococcaceae</taxon>
        <taxon>Pseudarthrobacter</taxon>
    </lineage>
</organism>
<gene>
    <name evidence="1" type="ORF">AU252_17645</name>
</gene>
<evidence type="ECO:0000313" key="2">
    <source>
        <dbReference type="Proteomes" id="UP000065151"/>
    </source>
</evidence>
<accession>A0A0U3RC16</accession>
<dbReference type="RefSeq" id="WP_058931833.1">
    <property type="nucleotide sequence ID" value="NZ_CP013747.1"/>
</dbReference>
<dbReference type="Proteomes" id="UP000065151">
    <property type="component" value="Chromosome"/>
</dbReference>
<dbReference type="AlphaFoldDB" id="A0A0U3RC16"/>
<protein>
    <submittedName>
        <fullName evidence="1">Uncharacterized protein</fullName>
    </submittedName>
</protein>
<reference evidence="1 2" key="1">
    <citation type="submission" date="2015-12" db="EMBL/GenBank/DDBJ databases">
        <authorList>
            <person name="Shamseldin A."/>
            <person name="Moawad H."/>
            <person name="Abd El-Rahim W.M."/>
            <person name="Sadowsky M.J."/>
        </authorList>
    </citation>
    <scope>NUCLEOTIDE SEQUENCE [LARGE SCALE GENOMIC DNA]</scope>
    <source>
        <strain evidence="1 2">Ar51</strain>
    </source>
</reference>
<name>A0A0U3RC16_9MICC</name>
<dbReference type="EMBL" id="CP013747">
    <property type="protein sequence ID" value="ALV42753.1"/>
    <property type="molecule type" value="Genomic_DNA"/>
</dbReference>
<evidence type="ECO:0000313" key="1">
    <source>
        <dbReference type="EMBL" id="ALV42753.1"/>
    </source>
</evidence>
<proteinExistence type="predicted"/>
<dbReference type="KEGG" id="psul:AU252_17645"/>